<dbReference type="InterPro" id="IPR029052">
    <property type="entry name" value="Metallo-depent_PP-like"/>
</dbReference>
<dbReference type="InterPro" id="IPR041796">
    <property type="entry name" value="Mre11_N"/>
</dbReference>
<evidence type="ECO:0000259" key="6">
    <source>
        <dbReference type="Pfam" id="PF00149"/>
    </source>
</evidence>
<reference evidence="7 8" key="2">
    <citation type="submission" date="2018-06" db="EMBL/GenBank/DDBJ databases">
        <title>Metagenomic assembly of (sub)arctic Cyanobacteria and their associated microbiome from non-axenic cultures.</title>
        <authorList>
            <person name="Baurain D."/>
        </authorList>
    </citation>
    <scope>NUCLEOTIDE SEQUENCE [LARGE SCALE GENOMIC DNA]</scope>
    <source>
        <strain evidence="7">ULC041bin1</strain>
    </source>
</reference>
<evidence type="ECO:0000256" key="3">
    <source>
        <dbReference type="ARBA" id="ARBA00022722"/>
    </source>
</evidence>
<reference evidence="8" key="1">
    <citation type="submission" date="2018-04" db="EMBL/GenBank/DDBJ databases">
        <authorList>
            <person name="Cornet L."/>
        </authorList>
    </citation>
    <scope>NUCLEOTIDE SEQUENCE [LARGE SCALE GENOMIC DNA]</scope>
</reference>
<dbReference type="SUPFAM" id="SSF56300">
    <property type="entry name" value="Metallo-dependent phosphatases"/>
    <property type="match status" value="1"/>
</dbReference>
<dbReference type="PANTHER" id="PTHR30337">
    <property type="entry name" value="COMPONENT OF ATP-DEPENDENT DSDNA EXONUCLEASE"/>
    <property type="match status" value="1"/>
</dbReference>
<protein>
    <recommendedName>
        <fullName evidence="2">Nuclease SbcCD subunit D</fullName>
    </recommendedName>
</protein>
<dbReference type="Pfam" id="PF00149">
    <property type="entry name" value="Metallophos"/>
    <property type="match status" value="1"/>
</dbReference>
<dbReference type="Gene3D" id="3.60.21.10">
    <property type="match status" value="1"/>
</dbReference>
<proteinExistence type="inferred from homology"/>
<dbReference type="InterPro" id="IPR004843">
    <property type="entry name" value="Calcineurin-like_PHP"/>
</dbReference>
<dbReference type="EMBL" id="QBMN01000007">
    <property type="protein sequence ID" value="PZO45362.1"/>
    <property type="molecule type" value="Genomic_DNA"/>
</dbReference>
<keyword evidence="4" id="KW-0378">Hydrolase</keyword>
<comment type="caution">
    <text evidence="7">The sequence shown here is derived from an EMBL/GenBank/DDBJ whole genome shotgun (WGS) entry which is preliminary data.</text>
</comment>
<sequence length="441" mass="49239">MPKFLHIADIHLGFDRYDTPERTKDFFRALQTVLERYAIEERVDFVAIAGDLFEHRNIKPATLNQAQVCLQALKDANIPVLAIEGNHDNRPYGTRTSWLKYLSEWELIKLLEPNDGADAENRLPPWNEHTRSGGYIDLPCGVRVIGSNWYGATAPRAIQLLAASIKQLPPGPSHTVLMFHHGLEGQIARYAGALRYTELLPLKDAGVDYLALGHIHKQYAVEGWVFNPGSLEANNVEESRYDRGAYLVDLSAKGVDAQLQTDYFQRPIARVELVAKGQESLDQLTEMAMERAIAAVTQNRGDITPILELKITGQVGFDRLELDTRRLQEAIKAACSALVVLIKYDVEDVAYQTPLNDGQNRVEIEQSIFEDMLTAHRDYKTRATELARGLTDLKDRQLAGADEIALYGLVETLLDLNEPNLNELNPAGTTELTEAAADPAI</sequence>
<evidence type="ECO:0000256" key="1">
    <source>
        <dbReference type="ARBA" id="ARBA00010555"/>
    </source>
</evidence>
<accession>A0A2W4WLM3</accession>
<name>A0A2W4WLM3_9CYAN</name>
<gene>
    <name evidence="7" type="ORF">DCF17_01845</name>
</gene>
<dbReference type="CDD" id="cd00840">
    <property type="entry name" value="MPP_Mre11_N"/>
    <property type="match status" value="1"/>
</dbReference>
<evidence type="ECO:0000313" key="8">
    <source>
        <dbReference type="Proteomes" id="UP000249081"/>
    </source>
</evidence>
<evidence type="ECO:0000256" key="4">
    <source>
        <dbReference type="ARBA" id="ARBA00022801"/>
    </source>
</evidence>
<comment type="similarity">
    <text evidence="1">Belongs to the SbcD family.</text>
</comment>
<evidence type="ECO:0000256" key="5">
    <source>
        <dbReference type="ARBA" id="ARBA00022839"/>
    </source>
</evidence>
<evidence type="ECO:0000256" key="2">
    <source>
        <dbReference type="ARBA" id="ARBA00013365"/>
    </source>
</evidence>
<dbReference type="InterPro" id="IPR050535">
    <property type="entry name" value="DNA_Repair-Maintenance_Comp"/>
</dbReference>
<keyword evidence="5 7" id="KW-0269">Exonuclease</keyword>
<keyword evidence="3" id="KW-0540">Nuclease</keyword>
<organism evidence="7 8">
    <name type="scientific">Shackletoniella antarctica</name>
    <dbReference type="NCBI Taxonomy" id="268115"/>
    <lineage>
        <taxon>Bacteria</taxon>
        <taxon>Bacillati</taxon>
        <taxon>Cyanobacteriota</taxon>
        <taxon>Cyanophyceae</taxon>
        <taxon>Oculatellales</taxon>
        <taxon>Oculatellaceae</taxon>
        <taxon>Shackletoniella</taxon>
    </lineage>
</organism>
<feature type="domain" description="Calcineurin-like phosphoesterase" evidence="6">
    <location>
        <begin position="3"/>
        <end position="217"/>
    </location>
</feature>
<dbReference type="AlphaFoldDB" id="A0A2W4WLM3"/>
<dbReference type="Proteomes" id="UP000249081">
    <property type="component" value="Unassembled WGS sequence"/>
</dbReference>
<evidence type="ECO:0000313" key="7">
    <source>
        <dbReference type="EMBL" id="PZO45362.1"/>
    </source>
</evidence>
<dbReference type="GO" id="GO:0004527">
    <property type="term" value="F:exonuclease activity"/>
    <property type="evidence" value="ECO:0007669"/>
    <property type="project" value="UniProtKB-KW"/>
</dbReference>
<dbReference type="PANTHER" id="PTHR30337:SF0">
    <property type="entry name" value="NUCLEASE SBCCD SUBUNIT D"/>
    <property type="match status" value="1"/>
</dbReference>